<comment type="subcellular location">
    <subcellularLocation>
        <location evidence="1">Membrane</location>
        <topology evidence="1">Multi-pass membrane protein</topology>
    </subcellularLocation>
</comment>
<reference evidence="7" key="1">
    <citation type="submission" date="2021-03" db="EMBL/GenBank/DDBJ databases">
        <authorList>
            <person name="Bekaert M."/>
        </authorList>
    </citation>
    <scope>NUCLEOTIDE SEQUENCE</scope>
</reference>
<dbReference type="Proteomes" id="UP000683360">
    <property type="component" value="Unassembled WGS sequence"/>
</dbReference>
<keyword evidence="4 6" id="KW-0472">Membrane</keyword>
<evidence type="ECO:0000313" key="7">
    <source>
        <dbReference type="EMBL" id="CAG2255056.1"/>
    </source>
</evidence>
<evidence type="ECO:0000256" key="3">
    <source>
        <dbReference type="ARBA" id="ARBA00022989"/>
    </source>
</evidence>
<organism evidence="7 8">
    <name type="scientific">Mytilus edulis</name>
    <name type="common">Blue mussel</name>
    <dbReference type="NCBI Taxonomy" id="6550"/>
    <lineage>
        <taxon>Eukaryota</taxon>
        <taxon>Metazoa</taxon>
        <taxon>Spiralia</taxon>
        <taxon>Lophotrochozoa</taxon>
        <taxon>Mollusca</taxon>
        <taxon>Bivalvia</taxon>
        <taxon>Autobranchia</taxon>
        <taxon>Pteriomorphia</taxon>
        <taxon>Mytilida</taxon>
        <taxon>Mytiloidea</taxon>
        <taxon>Mytilidae</taxon>
        <taxon>Mytilinae</taxon>
        <taxon>Mytilus</taxon>
    </lineage>
</organism>
<gene>
    <name evidence="7" type="ORF">MEDL_66479</name>
</gene>
<dbReference type="GO" id="GO:0004930">
    <property type="term" value="F:G protein-coupled receptor activity"/>
    <property type="evidence" value="ECO:0007669"/>
    <property type="project" value="InterPro"/>
</dbReference>
<dbReference type="PANTHER" id="PTHR12011:SF347">
    <property type="entry name" value="FI21270P1-RELATED"/>
    <property type="match status" value="1"/>
</dbReference>
<accession>A0A8S3VBE7</accession>
<dbReference type="GO" id="GO:0005886">
    <property type="term" value="C:plasma membrane"/>
    <property type="evidence" value="ECO:0007669"/>
    <property type="project" value="TreeGrafter"/>
</dbReference>
<dbReference type="PANTHER" id="PTHR12011">
    <property type="entry name" value="ADHESION G-PROTEIN COUPLED RECEPTOR"/>
    <property type="match status" value="1"/>
</dbReference>
<name>A0A8S3VBE7_MYTED</name>
<dbReference type="AlphaFoldDB" id="A0A8S3VBE7"/>
<feature type="region of interest" description="Disordered" evidence="5">
    <location>
        <begin position="69"/>
        <end position="120"/>
    </location>
</feature>
<dbReference type="Gene3D" id="1.20.1070.10">
    <property type="entry name" value="Rhodopsin 7-helix transmembrane proteins"/>
    <property type="match status" value="1"/>
</dbReference>
<protein>
    <submittedName>
        <fullName evidence="7">Uncharacterized protein</fullName>
    </submittedName>
</protein>
<sequence>MSSKPGRSQQSKSRLEKTKSGVRSICVLAPLFGVTWVFGVLSMSKDLVVFQYLFAIFNSLQVKEAIKHHSKKRKAARMDSFSYTESKTRKTSETSAIDLTPKASPKSRRSASPKNQLLTANQQEEGYSPFGRVHSPMRLSPGHLPASHWQPTIIDLGTF</sequence>
<feature type="transmembrane region" description="Helical" evidence="6">
    <location>
        <begin position="21"/>
        <end position="41"/>
    </location>
</feature>
<keyword evidence="3 6" id="KW-1133">Transmembrane helix</keyword>
<evidence type="ECO:0000256" key="2">
    <source>
        <dbReference type="ARBA" id="ARBA00022692"/>
    </source>
</evidence>
<evidence type="ECO:0000256" key="6">
    <source>
        <dbReference type="SAM" id="Phobius"/>
    </source>
</evidence>
<dbReference type="OrthoDB" id="1100386at2759"/>
<dbReference type="Pfam" id="PF00002">
    <property type="entry name" value="7tm_2"/>
    <property type="match status" value="1"/>
</dbReference>
<keyword evidence="2 6" id="KW-0812">Transmembrane</keyword>
<comment type="caution">
    <text evidence="7">The sequence shown here is derived from an EMBL/GenBank/DDBJ whole genome shotgun (WGS) entry which is preliminary data.</text>
</comment>
<keyword evidence="8" id="KW-1185">Reference proteome</keyword>
<proteinExistence type="predicted"/>
<evidence type="ECO:0000313" key="8">
    <source>
        <dbReference type="Proteomes" id="UP000683360"/>
    </source>
</evidence>
<evidence type="ECO:0000256" key="4">
    <source>
        <dbReference type="ARBA" id="ARBA00023136"/>
    </source>
</evidence>
<dbReference type="EMBL" id="CAJPWZ010003259">
    <property type="protein sequence ID" value="CAG2255056.1"/>
    <property type="molecule type" value="Genomic_DNA"/>
</dbReference>
<dbReference type="InterPro" id="IPR000832">
    <property type="entry name" value="GPCR_2_secretin-like"/>
</dbReference>
<evidence type="ECO:0000256" key="1">
    <source>
        <dbReference type="ARBA" id="ARBA00004141"/>
    </source>
</evidence>
<evidence type="ECO:0000256" key="5">
    <source>
        <dbReference type="SAM" id="MobiDB-lite"/>
    </source>
</evidence>